<dbReference type="Pfam" id="PF00380">
    <property type="entry name" value="Ribosomal_S9"/>
    <property type="match status" value="1"/>
</dbReference>
<dbReference type="GO" id="GO:0006412">
    <property type="term" value="P:translation"/>
    <property type="evidence" value="ECO:0007669"/>
    <property type="project" value="InterPro"/>
</dbReference>
<comment type="similarity">
    <text evidence="1 6">Belongs to the universal ribosomal protein uS9 family.</text>
</comment>
<dbReference type="InterPro" id="IPR020574">
    <property type="entry name" value="Ribosomal_uS9_CS"/>
</dbReference>
<proteinExistence type="inferred from homology"/>
<dbReference type="Gene3D" id="3.30.230.10">
    <property type="match status" value="1"/>
</dbReference>
<dbReference type="GO" id="GO:0003723">
    <property type="term" value="F:RNA binding"/>
    <property type="evidence" value="ECO:0007669"/>
    <property type="project" value="TreeGrafter"/>
</dbReference>
<evidence type="ECO:0000256" key="7">
    <source>
        <dbReference type="SAM" id="MobiDB-lite"/>
    </source>
</evidence>
<dbReference type="AlphaFoldDB" id="A0AAE0JKE3"/>
<evidence type="ECO:0000256" key="2">
    <source>
        <dbReference type="ARBA" id="ARBA00022980"/>
    </source>
</evidence>
<dbReference type="PROSITE" id="PS00360">
    <property type="entry name" value="RIBOSOMAL_S9"/>
    <property type="match status" value="1"/>
</dbReference>
<feature type="region of interest" description="Disordered" evidence="7">
    <location>
        <begin position="299"/>
        <end position="321"/>
    </location>
</feature>
<dbReference type="GO" id="GO:0003735">
    <property type="term" value="F:structural constituent of ribosome"/>
    <property type="evidence" value="ECO:0007669"/>
    <property type="project" value="InterPro"/>
</dbReference>
<accession>A0AAE0JKE3</accession>
<evidence type="ECO:0000256" key="1">
    <source>
        <dbReference type="ARBA" id="ARBA00005251"/>
    </source>
</evidence>
<dbReference type="EMBL" id="JAUEPP010000002">
    <property type="protein sequence ID" value="KAK3351003.1"/>
    <property type="molecule type" value="Genomic_DNA"/>
</dbReference>
<keyword evidence="9" id="KW-1185">Reference proteome</keyword>
<dbReference type="RefSeq" id="XP_062684298.1">
    <property type="nucleotide sequence ID" value="XM_062826306.1"/>
</dbReference>
<feature type="compositionally biased region" description="Basic residues" evidence="7">
    <location>
        <begin position="302"/>
        <end position="321"/>
    </location>
</feature>
<evidence type="ECO:0000256" key="4">
    <source>
        <dbReference type="ARBA" id="ARBA00039318"/>
    </source>
</evidence>
<name>A0AAE0JKE3_9PEZI</name>
<comment type="caution">
    <text evidence="8">The sequence shown here is derived from an EMBL/GenBank/DDBJ whole genome shotgun (WGS) entry which is preliminary data.</text>
</comment>
<dbReference type="NCBIfam" id="NF001099">
    <property type="entry name" value="PRK00132.1"/>
    <property type="match status" value="1"/>
</dbReference>
<dbReference type="InterPro" id="IPR014721">
    <property type="entry name" value="Ribsml_uS5_D2-typ_fold_subgr"/>
</dbReference>
<dbReference type="InterPro" id="IPR000754">
    <property type="entry name" value="Ribosomal_uS9"/>
</dbReference>
<evidence type="ECO:0000313" key="9">
    <source>
        <dbReference type="Proteomes" id="UP001278500"/>
    </source>
</evidence>
<reference evidence="8" key="1">
    <citation type="journal article" date="2023" name="Mol. Phylogenet. Evol.">
        <title>Genome-scale phylogeny and comparative genomics of the fungal order Sordariales.</title>
        <authorList>
            <person name="Hensen N."/>
            <person name="Bonometti L."/>
            <person name="Westerberg I."/>
            <person name="Brannstrom I.O."/>
            <person name="Guillou S."/>
            <person name="Cros-Aarteil S."/>
            <person name="Calhoun S."/>
            <person name="Haridas S."/>
            <person name="Kuo A."/>
            <person name="Mondo S."/>
            <person name="Pangilinan J."/>
            <person name="Riley R."/>
            <person name="LaButti K."/>
            <person name="Andreopoulos B."/>
            <person name="Lipzen A."/>
            <person name="Chen C."/>
            <person name="Yan M."/>
            <person name="Daum C."/>
            <person name="Ng V."/>
            <person name="Clum A."/>
            <person name="Steindorff A."/>
            <person name="Ohm R.A."/>
            <person name="Martin F."/>
            <person name="Silar P."/>
            <person name="Natvig D.O."/>
            <person name="Lalanne C."/>
            <person name="Gautier V."/>
            <person name="Ament-Velasquez S.L."/>
            <person name="Kruys A."/>
            <person name="Hutchinson M.I."/>
            <person name="Powell A.J."/>
            <person name="Barry K."/>
            <person name="Miller A.N."/>
            <person name="Grigoriev I.V."/>
            <person name="Debuchy R."/>
            <person name="Gladieux P."/>
            <person name="Hiltunen Thoren M."/>
            <person name="Johannesson H."/>
        </authorList>
    </citation>
    <scope>NUCLEOTIDE SEQUENCE</scope>
    <source>
        <strain evidence="8">CBS 560.94</strain>
    </source>
</reference>
<dbReference type="InterPro" id="IPR023035">
    <property type="entry name" value="Ribosomal_uS9_bac/plastid"/>
</dbReference>
<dbReference type="Proteomes" id="UP001278500">
    <property type="component" value="Unassembled WGS sequence"/>
</dbReference>
<keyword evidence="2 6" id="KW-0689">Ribosomal protein</keyword>
<sequence>MMASLRHSITNALRSSRQGCSKSAQWQSLDQQFGALRISSLAPSGSRSLSTTANEHNPNVDGQFIAAPALSIDNFKLHPNARAVPVSPSYFTRTPRFYDNYLSLEKLMEEYEDLPVIPATAVERVAWKTLEDIRKELGEQVKASEFARCLALVKRLNSIHPDLKPQEIKDVLDSFRRNVQPFTNVAKPIPIDQFGRACGVGKRKASSARAFVVEGTGEVLVNGKTLADYFGRVHDRESAVWALRATNRIDKYNVWIKVEGGGTTGQAEAITLAIAKALLAHEPALKPALRRAGCVTRDPRKVERKKHGHVKARKMPTWVKR</sequence>
<evidence type="ECO:0000256" key="6">
    <source>
        <dbReference type="RuleBase" id="RU003815"/>
    </source>
</evidence>
<dbReference type="InterPro" id="IPR020568">
    <property type="entry name" value="Ribosomal_Su5_D2-typ_SF"/>
</dbReference>
<dbReference type="PANTHER" id="PTHR21569:SF1">
    <property type="entry name" value="SMALL RIBOSOMAL SUBUNIT PROTEIN US9M"/>
    <property type="match status" value="1"/>
</dbReference>
<dbReference type="GeneID" id="87863460"/>
<evidence type="ECO:0000256" key="5">
    <source>
        <dbReference type="ARBA" id="ARBA00042623"/>
    </source>
</evidence>
<protein>
    <recommendedName>
        <fullName evidence="4">Small ribosomal subunit protein uS9m</fullName>
    </recommendedName>
    <alternativeName>
        <fullName evidence="5">37S ribosomal protein S9, mitochondrial</fullName>
    </alternativeName>
</protein>
<evidence type="ECO:0000256" key="3">
    <source>
        <dbReference type="ARBA" id="ARBA00023274"/>
    </source>
</evidence>
<evidence type="ECO:0000313" key="8">
    <source>
        <dbReference type="EMBL" id="KAK3351003.1"/>
    </source>
</evidence>
<gene>
    <name evidence="8" type="ORF">B0H65DRAFT_456647</name>
</gene>
<dbReference type="GO" id="GO:0005763">
    <property type="term" value="C:mitochondrial small ribosomal subunit"/>
    <property type="evidence" value="ECO:0007669"/>
    <property type="project" value="TreeGrafter"/>
</dbReference>
<organism evidence="8 9">
    <name type="scientific">Neurospora tetraspora</name>
    <dbReference type="NCBI Taxonomy" id="94610"/>
    <lineage>
        <taxon>Eukaryota</taxon>
        <taxon>Fungi</taxon>
        <taxon>Dikarya</taxon>
        <taxon>Ascomycota</taxon>
        <taxon>Pezizomycotina</taxon>
        <taxon>Sordariomycetes</taxon>
        <taxon>Sordariomycetidae</taxon>
        <taxon>Sordariales</taxon>
        <taxon>Sordariaceae</taxon>
        <taxon>Neurospora</taxon>
    </lineage>
</organism>
<dbReference type="PANTHER" id="PTHR21569">
    <property type="entry name" value="RIBOSOMAL PROTEIN S9"/>
    <property type="match status" value="1"/>
</dbReference>
<keyword evidence="3 6" id="KW-0687">Ribonucleoprotein</keyword>
<reference evidence="8" key="2">
    <citation type="submission" date="2023-06" db="EMBL/GenBank/DDBJ databases">
        <authorList>
            <consortium name="Lawrence Berkeley National Laboratory"/>
            <person name="Haridas S."/>
            <person name="Hensen N."/>
            <person name="Bonometti L."/>
            <person name="Westerberg I."/>
            <person name="Brannstrom I.O."/>
            <person name="Guillou S."/>
            <person name="Cros-Aarteil S."/>
            <person name="Calhoun S."/>
            <person name="Kuo A."/>
            <person name="Mondo S."/>
            <person name="Pangilinan J."/>
            <person name="Riley R."/>
            <person name="Labutti K."/>
            <person name="Andreopoulos B."/>
            <person name="Lipzen A."/>
            <person name="Chen C."/>
            <person name="Yanf M."/>
            <person name="Daum C."/>
            <person name="Ng V."/>
            <person name="Clum A."/>
            <person name="Steindorff A."/>
            <person name="Ohm R."/>
            <person name="Martin F."/>
            <person name="Silar P."/>
            <person name="Natvig D."/>
            <person name="Lalanne C."/>
            <person name="Gautier V."/>
            <person name="Ament-Velasquez S.L."/>
            <person name="Kruys A."/>
            <person name="Hutchinson M.I."/>
            <person name="Powell A.J."/>
            <person name="Barry K."/>
            <person name="Miller A.N."/>
            <person name="Grigoriev I.V."/>
            <person name="Debuchy R."/>
            <person name="Gladieux P."/>
            <person name="Thoren M.H."/>
            <person name="Johannesson H."/>
        </authorList>
    </citation>
    <scope>NUCLEOTIDE SEQUENCE</scope>
    <source>
        <strain evidence="8">CBS 560.94</strain>
    </source>
</reference>
<dbReference type="FunFam" id="3.30.230.10:FF:000001">
    <property type="entry name" value="30S ribosomal protein S9"/>
    <property type="match status" value="1"/>
</dbReference>
<dbReference type="SUPFAM" id="SSF54211">
    <property type="entry name" value="Ribosomal protein S5 domain 2-like"/>
    <property type="match status" value="1"/>
</dbReference>